<dbReference type="GO" id="GO:0008270">
    <property type="term" value="F:zinc ion binding"/>
    <property type="evidence" value="ECO:0007669"/>
    <property type="project" value="UniProtKB-KW"/>
</dbReference>
<evidence type="ECO:0000313" key="7">
    <source>
        <dbReference type="EMBL" id="KAF0042628.1"/>
    </source>
</evidence>
<sequence length="287" mass="33003">MTGFCRCNVRIGQKKRIPLNAGTSHTNSNGEWRRRGEGRVTMFSCSRLARASPSWPCTGLALPSGVFRSPAPFLSFVLLRFHRLLPGFITDDDDDDGNFTKWMSSYWGHGAESGHSRERKRSFRRPAKARVDRRASLPTVSQLDAMKLNKLHAATMAPAPSHIKPREEKGEVRYHQRARRSSSDDNSRPKTGVPENRITTIPELTESFEKRLCVRDKRAVNNDDRLWLICHEDMRKNGGVQELHCANRFHKECMEQWLWKRQMCPTCRVQVSVAQPLYWSSSRINVP</sequence>
<dbReference type="InterPro" id="IPR001841">
    <property type="entry name" value="Znf_RING"/>
</dbReference>
<dbReference type="InterPro" id="IPR029280">
    <property type="entry name" value="LNP1"/>
</dbReference>
<feature type="compositionally biased region" description="Basic residues" evidence="5">
    <location>
        <begin position="117"/>
        <end position="128"/>
    </location>
</feature>
<feature type="compositionally biased region" description="Basic and acidic residues" evidence="5">
    <location>
        <begin position="164"/>
        <end position="174"/>
    </location>
</feature>
<name>A0A6A4TDZ6_SCOMX</name>
<dbReference type="PANTHER" id="PTHR35667">
    <property type="entry name" value="LEUKEMIA NUP98 FUSION PARTNER 1"/>
    <property type="match status" value="1"/>
</dbReference>
<protein>
    <recommendedName>
        <fullName evidence="6">RING-type domain-containing protein</fullName>
    </recommendedName>
</protein>
<dbReference type="SUPFAM" id="SSF57850">
    <property type="entry name" value="RING/U-box"/>
    <property type="match status" value="1"/>
</dbReference>
<dbReference type="Pfam" id="PF15419">
    <property type="entry name" value="LNP1"/>
    <property type="match status" value="1"/>
</dbReference>
<dbReference type="InterPro" id="IPR013083">
    <property type="entry name" value="Znf_RING/FYVE/PHD"/>
</dbReference>
<dbReference type="PANTHER" id="PTHR35667:SF1">
    <property type="entry name" value="LEUKEMIA NUP98 FUSION PARTNER 1"/>
    <property type="match status" value="1"/>
</dbReference>
<evidence type="ECO:0000256" key="5">
    <source>
        <dbReference type="SAM" id="MobiDB-lite"/>
    </source>
</evidence>
<evidence type="ECO:0000256" key="4">
    <source>
        <dbReference type="PROSITE-ProRule" id="PRU00175"/>
    </source>
</evidence>
<keyword evidence="1" id="KW-0479">Metal-binding</keyword>
<dbReference type="PROSITE" id="PS50089">
    <property type="entry name" value="ZF_RING_2"/>
    <property type="match status" value="1"/>
</dbReference>
<dbReference type="AlphaFoldDB" id="A0A6A4TDZ6"/>
<dbReference type="Proteomes" id="UP000438429">
    <property type="component" value="Unassembled WGS sequence"/>
</dbReference>
<feature type="region of interest" description="Disordered" evidence="5">
    <location>
        <begin position="109"/>
        <end position="131"/>
    </location>
</feature>
<feature type="region of interest" description="Disordered" evidence="5">
    <location>
        <begin position="156"/>
        <end position="195"/>
    </location>
</feature>
<keyword evidence="2 4" id="KW-0863">Zinc-finger</keyword>
<evidence type="ECO:0000256" key="2">
    <source>
        <dbReference type="ARBA" id="ARBA00022771"/>
    </source>
</evidence>
<evidence type="ECO:0000256" key="1">
    <source>
        <dbReference type="ARBA" id="ARBA00022723"/>
    </source>
</evidence>
<feature type="domain" description="RING-type" evidence="6">
    <location>
        <begin position="229"/>
        <end position="268"/>
    </location>
</feature>
<evidence type="ECO:0000313" key="8">
    <source>
        <dbReference type="Proteomes" id="UP000438429"/>
    </source>
</evidence>
<comment type="caution">
    <text evidence="7">The sequence shown here is derived from an EMBL/GenBank/DDBJ whole genome shotgun (WGS) entry which is preliminary data.</text>
</comment>
<proteinExistence type="predicted"/>
<dbReference type="Pfam" id="PF13639">
    <property type="entry name" value="zf-RING_2"/>
    <property type="match status" value="1"/>
</dbReference>
<reference evidence="7 8" key="1">
    <citation type="submission" date="2019-06" db="EMBL/GenBank/DDBJ databases">
        <title>Draft genomes of female and male turbot (Scophthalmus maximus).</title>
        <authorList>
            <person name="Xu H."/>
            <person name="Xu X.-W."/>
            <person name="Shao C."/>
            <person name="Chen S."/>
        </authorList>
    </citation>
    <scope>NUCLEOTIDE SEQUENCE [LARGE SCALE GENOMIC DNA]</scope>
    <source>
        <strain evidence="7">Ysfricsl-2016a</strain>
        <tissue evidence="7">Blood</tissue>
    </source>
</reference>
<dbReference type="Gene3D" id="3.30.40.10">
    <property type="entry name" value="Zinc/RING finger domain, C3HC4 (zinc finger)"/>
    <property type="match status" value="1"/>
</dbReference>
<dbReference type="EMBL" id="VEVO01000005">
    <property type="protein sequence ID" value="KAF0042628.1"/>
    <property type="molecule type" value="Genomic_DNA"/>
</dbReference>
<evidence type="ECO:0000256" key="3">
    <source>
        <dbReference type="ARBA" id="ARBA00022833"/>
    </source>
</evidence>
<gene>
    <name evidence="7" type="ORF">F2P81_006160</name>
</gene>
<evidence type="ECO:0000259" key="6">
    <source>
        <dbReference type="PROSITE" id="PS50089"/>
    </source>
</evidence>
<keyword evidence="3" id="KW-0862">Zinc</keyword>
<organism evidence="7 8">
    <name type="scientific">Scophthalmus maximus</name>
    <name type="common">Turbot</name>
    <name type="synonym">Psetta maxima</name>
    <dbReference type="NCBI Taxonomy" id="52904"/>
    <lineage>
        <taxon>Eukaryota</taxon>
        <taxon>Metazoa</taxon>
        <taxon>Chordata</taxon>
        <taxon>Craniata</taxon>
        <taxon>Vertebrata</taxon>
        <taxon>Euteleostomi</taxon>
        <taxon>Actinopterygii</taxon>
        <taxon>Neopterygii</taxon>
        <taxon>Teleostei</taxon>
        <taxon>Neoteleostei</taxon>
        <taxon>Acanthomorphata</taxon>
        <taxon>Carangaria</taxon>
        <taxon>Pleuronectiformes</taxon>
        <taxon>Pleuronectoidei</taxon>
        <taxon>Scophthalmidae</taxon>
        <taxon>Scophthalmus</taxon>
    </lineage>
</organism>
<accession>A0A6A4TDZ6</accession>